<evidence type="ECO:0000313" key="2">
    <source>
        <dbReference type="Proteomes" id="UP000549617"/>
    </source>
</evidence>
<sequence length="211" mass="23348">MKALGYGWIWLLLCAGGVSAKPPSRLVDIDAPKSANWRLVATDSDRKRIRNWRTAFTTALDQARAAGHDRDILREGVLLDPDAAMAGAEIPAGDYRCRVIKLGAQAAGMGDYTAYPAFSCKISDEGAVFSFTKLSGSQRPVGLIFDNDGYRKIFLGTMMLGDERRALDYGRDADRDMAGAIEKVGVRRWRLILPYPRFESMMDVIELVPAR</sequence>
<dbReference type="Proteomes" id="UP000549617">
    <property type="component" value="Unassembled WGS sequence"/>
</dbReference>
<reference evidence="1 2" key="1">
    <citation type="submission" date="2020-08" db="EMBL/GenBank/DDBJ databases">
        <title>Genomic Encyclopedia of Type Strains, Phase IV (KMG-IV): sequencing the most valuable type-strain genomes for metagenomic binning, comparative biology and taxonomic classification.</title>
        <authorList>
            <person name="Goeker M."/>
        </authorList>
    </citation>
    <scope>NUCLEOTIDE SEQUENCE [LARGE SCALE GENOMIC DNA]</scope>
    <source>
        <strain evidence="1 2">DSM 25079</strain>
    </source>
</reference>
<dbReference type="Pfam" id="PF16233">
    <property type="entry name" value="DUF4893"/>
    <property type="match status" value="1"/>
</dbReference>
<dbReference type="AlphaFoldDB" id="A0A7W9AFA6"/>
<evidence type="ECO:0008006" key="3">
    <source>
        <dbReference type="Google" id="ProtNLM"/>
    </source>
</evidence>
<proteinExistence type="predicted"/>
<dbReference type="InterPro" id="IPR032609">
    <property type="entry name" value="DUF4893"/>
</dbReference>
<keyword evidence="2" id="KW-1185">Reference proteome</keyword>
<organism evidence="1 2">
    <name type="scientific">Sphingobium boeckii</name>
    <dbReference type="NCBI Taxonomy" id="1082345"/>
    <lineage>
        <taxon>Bacteria</taxon>
        <taxon>Pseudomonadati</taxon>
        <taxon>Pseudomonadota</taxon>
        <taxon>Alphaproteobacteria</taxon>
        <taxon>Sphingomonadales</taxon>
        <taxon>Sphingomonadaceae</taxon>
        <taxon>Sphingobium</taxon>
    </lineage>
</organism>
<dbReference type="EMBL" id="JACIJC010000001">
    <property type="protein sequence ID" value="MBB5684414.1"/>
    <property type="molecule type" value="Genomic_DNA"/>
</dbReference>
<protein>
    <recommendedName>
        <fullName evidence="3">DUF4893 domain-containing protein</fullName>
    </recommendedName>
</protein>
<evidence type="ECO:0000313" key="1">
    <source>
        <dbReference type="EMBL" id="MBB5684414.1"/>
    </source>
</evidence>
<comment type="caution">
    <text evidence="1">The sequence shown here is derived from an EMBL/GenBank/DDBJ whole genome shotgun (WGS) entry which is preliminary data.</text>
</comment>
<dbReference type="RefSeq" id="WP_184014702.1">
    <property type="nucleotide sequence ID" value="NZ_JACIJC010000001.1"/>
</dbReference>
<accession>A0A7W9AFA6</accession>
<gene>
    <name evidence="1" type="ORF">FHS49_000405</name>
</gene>
<name>A0A7W9AFA6_9SPHN</name>